<dbReference type="KEGG" id="hdh:G5B40_09310"/>
<keyword evidence="2" id="KW-0813">Transport</keyword>
<comment type="similarity">
    <text evidence="1">Belongs to the ABC transporter superfamily.</text>
</comment>
<feature type="domain" description="ABC transporter" evidence="6">
    <location>
        <begin position="6"/>
        <end position="238"/>
    </location>
</feature>
<protein>
    <submittedName>
        <fullName evidence="7">ABC transporter ATP-binding protein</fullName>
    </submittedName>
</protein>
<sequence length="238" mass="26491">MTDAVLELTDLDVGYYRDLNILSDLNVVARRGQVTAILGANGVGKSTALKAAFGFLAPFKGDVLLEGESVRDVPTHEKILKGLAYIPQQPGVFRDMTVEENLLLGGWTFRGDRAQVRRKLEANYQRFPALRDKRRQATGELSGGQQRMVEIGRTLMAEPKMLLVDEPTAGLSKMLANEVYVMLTDLAVKDGLTILLVDQEIRQALKIADYVYVLELGRNKYEGPASEFKDLEKAFWVA</sequence>
<keyword evidence="8" id="KW-1185">Reference proteome</keyword>
<dbReference type="SMART" id="SM00382">
    <property type="entry name" value="AAA"/>
    <property type="match status" value="1"/>
</dbReference>
<dbReference type="Pfam" id="PF00005">
    <property type="entry name" value="ABC_tran"/>
    <property type="match status" value="1"/>
</dbReference>
<dbReference type="AlphaFoldDB" id="A0A7L5BW25"/>
<keyword evidence="4 7" id="KW-0067">ATP-binding</keyword>
<dbReference type="Proteomes" id="UP000503336">
    <property type="component" value="Chromosome"/>
</dbReference>
<dbReference type="InterPro" id="IPR003439">
    <property type="entry name" value="ABC_transporter-like_ATP-bd"/>
</dbReference>
<dbReference type="EMBL" id="CP049056">
    <property type="protein sequence ID" value="QIE55631.1"/>
    <property type="molecule type" value="Genomic_DNA"/>
</dbReference>
<dbReference type="Gene3D" id="3.40.50.300">
    <property type="entry name" value="P-loop containing nucleotide triphosphate hydrolases"/>
    <property type="match status" value="1"/>
</dbReference>
<accession>A0A7L5BW25</accession>
<dbReference type="CDD" id="cd03224">
    <property type="entry name" value="ABC_TM1139_LivF_branched"/>
    <property type="match status" value="1"/>
</dbReference>
<dbReference type="PANTHER" id="PTHR43820:SF7">
    <property type="entry name" value="BRANCHED-CHAIN AMINO ACID TRANSPORT ATP-BINDING PROTEIN LIVF-RELATED"/>
    <property type="match status" value="1"/>
</dbReference>
<evidence type="ECO:0000256" key="3">
    <source>
        <dbReference type="ARBA" id="ARBA00022741"/>
    </source>
</evidence>
<dbReference type="GO" id="GO:0016887">
    <property type="term" value="F:ATP hydrolysis activity"/>
    <property type="evidence" value="ECO:0007669"/>
    <property type="project" value="InterPro"/>
</dbReference>
<name>A0A7L5BW25_9RHOB</name>
<dbReference type="PROSITE" id="PS00211">
    <property type="entry name" value="ABC_TRANSPORTER_1"/>
    <property type="match status" value="1"/>
</dbReference>
<gene>
    <name evidence="7" type="ORF">G5B40_09310</name>
</gene>
<organism evidence="7 8">
    <name type="scientific">Pikeienuella piscinae</name>
    <dbReference type="NCBI Taxonomy" id="2748098"/>
    <lineage>
        <taxon>Bacteria</taxon>
        <taxon>Pseudomonadati</taxon>
        <taxon>Pseudomonadota</taxon>
        <taxon>Alphaproteobacteria</taxon>
        <taxon>Rhodobacterales</taxon>
        <taxon>Paracoccaceae</taxon>
        <taxon>Pikeienuella</taxon>
    </lineage>
</organism>
<reference evidence="7 8" key="1">
    <citation type="submission" date="2020-02" db="EMBL/GenBank/DDBJ databases">
        <title>complete genome sequence of Rhodobacteraceae bacterium.</title>
        <authorList>
            <person name="Park J."/>
            <person name="Kim Y.-S."/>
            <person name="Kim K.-H."/>
        </authorList>
    </citation>
    <scope>NUCLEOTIDE SEQUENCE [LARGE SCALE GENOMIC DNA]</scope>
    <source>
        <strain evidence="7 8">RR4-56</strain>
    </source>
</reference>
<evidence type="ECO:0000313" key="7">
    <source>
        <dbReference type="EMBL" id="QIE55631.1"/>
    </source>
</evidence>
<keyword evidence="5" id="KW-0029">Amino-acid transport</keyword>
<dbReference type="RefSeq" id="WP_165097812.1">
    <property type="nucleotide sequence ID" value="NZ_CP049056.1"/>
</dbReference>
<evidence type="ECO:0000256" key="4">
    <source>
        <dbReference type="ARBA" id="ARBA00022840"/>
    </source>
</evidence>
<dbReference type="GO" id="GO:0015807">
    <property type="term" value="P:L-amino acid transport"/>
    <property type="evidence" value="ECO:0007669"/>
    <property type="project" value="TreeGrafter"/>
</dbReference>
<evidence type="ECO:0000256" key="2">
    <source>
        <dbReference type="ARBA" id="ARBA00022448"/>
    </source>
</evidence>
<dbReference type="GO" id="GO:0015658">
    <property type="term" value="F:branched-chain amino acid transmembrane transporter activity"/>
    <property type="evidence" value="ECO:0007669"/>
    <property type="project" value="TreeGrafter"/>
</dbReference>
<evidence type="ECO:0000256" key="1">
    <source>
        <dbReference type="ARBA" id="ARBA00005417"/>
    </source>
</evidence>
<dbReference type="InterPro" id="IPR017871">
    <property type="entry name" value="ABC_transporter-like_CS"/>
</dbReference>
<evidence type="ECO:0000313" key="8">
    <source>
        <dbReference type="Proteomes" id="UP000503336"/>
    </source>
</evidence>
<dbReference type="InterPro" id="IPR027417">
    <property type="entry name" value="P-loop_NTPase"/>
</dbReference>
<dbReference type="PROSITE" id="PS50893">
    <property type="entry name" value="ABC_TRANSPORTER_2"/>
    <property type="match status" value="1"/>
</dbReference>
<dbReference type="InterPro" id="IPR052156">
    <property type="entry name" value="BCAA_Transport_ATP-bd_LivF"/>
</dbReference>
<evidence type="ECO:0000256" key="5">
    <source>
        <dbReference type="ARBA" id="ARBA00022970"/>
    </source>
</evidence>
<dbReference type="InterPro" id="IPR003593">
    <property type="entry name" value="AAA+_ATPase"/>
</dbReference>
<proteinExistence type="inferred from homology"/>
<dbReference type="GO" id="GO:0005524">
    <property type="term" value="F:ATP binding"/>
    <property type="evidence" value="ECO:0007669"/>
    <property type="project" value="UniProtKB-KW"/>
</dbReference>
<dbReference type="PANTHER" id="PTHR43820">
    <property type="entry name" value="HIGH-AFFINITY BRANCHED-CHAIN AMINO ACID TRANSPORT ATP-BINDING PROTEIN LIVF"/>
    <property type="match status" value="1"/>
</dbReference>
<keyword evidence="3" id="KW-0547">Nucleotide-binding</keyword>
<dbReference type="SUPFAM" id="SSF52540">
    <property type="entry name" value="P-loop containing nucleoside triphosphate hydrolases"/>
    <property type="match status" value="1"/>
</dbReference>
<evidence type="ECO:0000259" key="6">
    <source>
        <dbReference type="PROSITE" id="PS50893"/>
    </source>
</evidence>